<feature type="chain" id="PRO_5042837288" evidence="1">
    <location>
        <begin position="23"/>
        <end position="124"/>
    </location>
</feature>
<gene>
    <name evidence="2" type="ORF">V8G54_009362</name>
</gene>
<accession>A0AAQ3NUC3</accession>
<dbReference type="EMBL" id="CP144698">
    <property type="protein sequence ID" value="WVZ16380.1"/>
    <property type="molecule type" value="Genomic_DNA"/>
</dbReference>
<dbReference type="AlphaFoldDB" id="A0AAQ3NUC3"/>
<evidence type="ECO:0000313" key="2">
    <source>
        <dbReference type="EMBL" id="WVZ16380.1"/>
    </source>
</evidence>
<dbReference type="Proteomes" id="UP001374535">
    <property type="component" value="Chromosome 3"/>
</dbReference>
<protein>
    <submittedName>
        <fullName evidence="2">Uncharacterized protein</fullName>
    </submittedName>
</protein>
<reference evidence="2 3" key="1">
    <citation type="journal article" date="2023" name="Life. Sci Alliance">
        <title>Evolutionary insights into 3D genome organization and epigenetic landscape of Vigna mungo.</title>
        <authorList>
            <person name="Junaid A."/>
            <person name="Singh B."/>
            <person name="Bhatia S."/>
        </authorList>
    </citation>
    <scope>NUCLEOTIDE SEQUENCE [LARGE SCALE GENOMIC DNA]</scope>
    <source>
        <strain evidence="2">Urdbean</strain>
    </source>
</reference>
<name>A0AAQ3NUC3_VIGMU</name>
<sequence length="124" mass="13921">FFSDLFFFSLLRLSSIFHPTSPSSLNPTFSSTVSFNPYGLPPKTENVVATTANPFYTRRRTLQATRYLQRQARRHPLRPCPQAQSASAAPLLQGGHRHLIKYFGVVFILNASQTVVSSMGQFID</sequence>
<keyword evidence="3" id="KW-1185">Reference proteome</keyword>
<evidence type="ECO:0000256" key="1">
    <source>
        <dbReference type="SAM" id="SignalP"/>
    </source>
</evidence>
<proteinExistence type="predicted"/>
<feature type="signal peptide" evidence="1">
    <location>
        <begin position="1"/>
        <end position="22"/>
    </location>
</feature>
<feature type="non-terminal residue" evidence="2">
    <location>
        <position position="1"/>
    </location>
</feature>
<evidence type="ECO:0000313" key="3">
    <source>
        <dbReference type="Proteomes" id="UP001374535"/>
    </source>
</evidence>
<keyword evidence="1" id="KW-0732">Signal</keyword>
<organism evidence="2 3">
    <name type="scientific">Vigna mungo</name>
    <name type="common">Black gram</name>
    <name type="synonym">Phaseolus mungo</name>
    <dbReference type="NCBI Taxonomy" id="3915"/>
    <lineage>
        <taxon>Eukaryota</taxon>
        <taxon>Viridiplantae</taxon>
        <taxon>Streptophyta</taxon>
        <taxon>Embryophyta</taxon>
        <taxon>Tracheophyta</taxon>
        <taxon>Spermatophyta</taxon>
        <taxon>Magnoliopsida</taxon>
        <taxon>eudicotyledons</taxon>
        <taxon>Gunneridae</taxon>
        <taxon>Pentapetalae</taxon>
        <taxon>rosids</taxon>
        <taxon>fabids</taxon>
        <taxon>Fabales</taxon>
        <taxon>Fabaceae</taxon>
        <taxon>Papilionoideae</taxon>
        <taxon>50 kb inversion clade</taxon>
        <taxon>NPAAA clade</taxon>
        <taxon>indigoferoid/millettioid clade</taxon>
        <taxon>Phaseoleae</taxon>
        <taxon>Vigna</taxon>
    </lineage>
</organism>